<organism evidence="1 2">
    <name type="scientific">Sporolactobacillus nakayamae</name>
    <dbReference type="NCBI Taxonomy" id="269670"/>
    <lineage>
        <taxon>Bacteria</taxon>
        <taxon>Bacillati</taxon>
        <taxon>Bacillota</taxon>
        <taxon>Bacilli</taxon>
        <taxon>Bacillales</taxon>
        <taxon>Sporolactobacillaceae</taxon>
        <taxon>Sporolactobacillus</taxon>
    </lineage>
</organism>
<protein>
    <submittedName>
        <fullName evidence="1">Uncharacterized protein</fullName>
    </submittedName>
</protein>
<evidence type="ECO:0000313" key="2">
    <source>
        <dbReference type="Proteomes" id="UP000198752"/>
    </source>
</evidence>
<gene>
    <name evidence="1" type="ORF">SAMN02982927_00019</name>
</gene>
<accession>A0A1I2MWU0</accession>
<dbReference type="EMBL" id="FOOY01000003">
    <property type="protein sequence ID" value="SFF93601.1"/>
    <property type="molecule type" value="Genomic_DNA"/>
</dbReference>
<reference evidence="2" key="1">
    <citation type="submission" date="2016-10" db="EMBL/GenBank/DDBJ databases">
        <authorList>
            <person name="Varghese N."/>
            <person name="Submissions S."/>
        </authorList>
    </citation>
    <scope>NUCLEOTIDE SEQUENCE [LARGE SCALE GENOMIC DNA]</scope>
    <source>
        <strain evidence="2">ATCC 700379</strain>
    </source>
</reference>
<dbReference type="STRING" id="269670.SAMN02982927_00019"/>
<name>A0A1I2MWU0_9BACL</name>
<sequence length="58" mass="6701">MPIIILCTLHGYPVILLDLLERVLVGLPITAKYEAFLFFKSMIDPLNLRGFFYTDKKV</sequence>
<dbReference type="AlphaFoldDB" id="A0A1I2MWU0"/>
<evidence type="ECO:0000313" key="1">
    <source>
        <dbReference type="EMBL" id="SFF93601.1"/>
    </source>
</evidence>
<dbReference type="Proteomes" id="UP000198752">
    <property type="component" value="Unassembled WGS sequence"/>
</dbReference>
<keyword evidence="2" id="KW-1185">Reference proteome</keyword>
<proteinExistence type="predicted"/>